<accession>A0A1G7VQQ3</accession>
<protein>
    <submittedName>
        <fullName evidence="1">Uncharacterized protein</fullName>
    </submittedName>
</protein>
<proteinExistence type="predicted"/>
<dbReference type="EMBL" id="FNCJ01000004">
    <property type="protein sequence ID" value="SDG62064.1"/>
    <property type="molecule type" value="Genomic_DNA"/>
</dbReference>
<dbReference type="Proteomes" id="UP000199706">
    <property type="component" value="Unassembled WGS sequence"/>
</dbReference>
<dbReference type="RefSeq" id="WP_090684340.1">
    <property type="nucleotide sequence ID" value="NZ_CADERL010000006.1"/>
</dbReference>
<sequence length="146" mass="16570">MKILAIRNYDRASDILRYAAGQGPLEHVARTAEQQIDRGYFTVVHGHHYGVYATPTGPVAFMDDVTWPVRKVNSSSELDPVPPGRRRFRLIIDGAIAYEVVFSPENAVVDNWSDDDTISDFFSWLHNSVTTDPKGRFFDFYTLTNT</sequence>
<dbReference type="AlphaFoldDB" id="A0A1G7VQQ3"/>
<reference evidence="1 2" key="1">
    <citation type="submission" date="2016-10" db="EMBL/GenBank/DDBJ databases">
        <authorList>
            <person name="de Groot N.N."/>
        </authorList>
    </citation>
    <scope>NUCLEOTIDE SEQUENCE [LARGE SCALE GENOMIC DNA]</scope>
    <source>
        <strain evidence="1 2">LMG 2247</strain>
    </source>
</reference>
<name>A0A1G7VQQ3_9BURK</name>
<dbReference type="OrthoDB" id="9135566at2"/>
<evidence type="ECO:0000313" key="1">
    <source>
        <dbReference type="EMBL" id="SDG62064.1"/>
    </source>
</evidence>
<gene>
    <name evidence="1" type="ORF">SAMN05216466_104183</name>
</gene>
<evidence type="ECO:0000313" key="2">
    <source>
        <dbReference type="Proteomes" id="UP000199706"/>
    </source>
</evidence>
<organism evidence="1 2">
    <name type="scientific">Paraburkholderia phenazinium</name>
    <dbReference type="NCBI Taxonomy" id="60549"/>
    <lineage>
        <taxon>Bacteria</taxon>
        <taxon>Pseudomonadati</taxon>
        <taxon>Pseudomonadota</taxon>
        <taxon>Betaproteobacteria</taxon>
        <taxon>Burkholderiales</taxon>
        <taxon>Burkholderiaceae</taxon>
        <taxon>Paraburkholderia</taxon>
    </lineage>
</organism>